<evidence type="ECO:0000313" key="2">
    <source>
        <dbReference type="Proteomes" id="UP000427716"/>
    </source>
</evidence>
<keyword evidence="2" id="KW-1185">Reference proteome</keyword>
<dbReference type="RefSeq" id="WP_136866874.1">
    <property type="nucleotide sequence ID" value="NZ_CP046415.1"/>
</dbReference>
<dbReference type="EMBL" id="CP046415">
    <property type="protein sequence ID" value="QGT78614.1"/>
    <property type="molecule type" value="Genomic_DNA"/>
</dbReference>
<dbReference type="KEGG" id="ghl:GM160_06715"/>
<dbReference type="AlphaFoldDB" id="A0A6I6D4Z9"/>
<proteinExistence type="predicted"/>
<protein>
    <submittedName>
        <fullName evidence="1">Uncharacterized protein</fullName>
    </submittedName>
</protein>
<organism evidence="1 2">
    <name type="scientific">Guyparkeria halophila</name>
    <dbReference type="NCBI Taxonomy" id="47960"/>
    <lineage>
        <taxon>Bacteria</taxon>
        <taxon>Pseudomonadati</taxon>
        <taxon>Pseudomonadota</taxon>
        <taxon>Gammaproteobacteria</taxon>
        <taxon>Chromatiales</taxon>
        <taxon>Thioalkalibacteraceae</taxon>
        <taxon>Guyparkeria</taxon>
    </lineage>
</organism>
<name>A0A6I6D4Z9_9GAMM</name>
<sequence>MEDKQLIKMHEIWFRGPHQEGEPARAAEAFARWLPGVIAARRRGPLCLEVEYDLSGICLKAIRQALQASGFHLDAALLEKLKCALVDYTEQNQREALGLDGCNLPPQKYRPTGEAGLVRERHVEDQGDRSDDPWRHYL</sequence>
<gene>
    <name evidence="1" type="ORF">GM160_06715</name>
</gene>
<accession>A0A6I6D4Z9</accession>
<evidence type="ECO:0000313" key="1">
    <source>
        <dbReference type="EMBL" id="QGT78614.1"/>
    </source>
</evidence>
<reference evidence="1 2" key="1">
    <citation type="submission" date="2019-11" db="EMBL/GenBank/DDBJ databases">
        <authorList>
            <person name="Zhang J."/>
            <person name="Sun C."/>
        </authorList>
    </citation>
    <scope>NUCLEOTIDE SEQUENCE [LARGE SCALE GENOMIC DNA]</scope>
    <source>
        <strain evidence="2">sp2</strain>
    </source>
</reference>
<dbReference type="Proteomes" id="UP000427716">
    <property type="component" value="Chromosome"/>
</dbReference>